<feature type="non-terminal residue" evidence="2">
    <location>
        <position position="1"/>
    </location>
</feature>
<reference evidence="2" key="1">
    <citation type="journal article" date="2014" name="Front. Microbiol.">
        <title>High frequency of phylogenetically diverse reductive dehalogenase-homologous genes in deep subseafloor sedimentary metagenomes.</title>
        <authorList>
            <person name="Kawai M."/>
            <person name="Futagami T."/>
            <person name="Toyoda A."/>
            <person name="Takaki Y."/>
            <person name="Nishi S."/>
            <person name="Hori S."/>
            <person name="Arai W."/>
            <person name="Tsubouchi T."/>
            <person name="Morono Y."/>
            <person name="Uchiyama I."/>
            <person name="Ito T."/>
            <person name="Fujiyama A."/>
            <person name="Inagaki F."/>
            <person name="Takami H."/>
        </authorList>
    </citation>
    <scope>NUCLEOTIDE SEQUENCE</scope>
    <source>
        <strain evidence="2">Expedition CK06-06</strain>
    </source>
</reference>
<accession>X1F085</accession>
<feature type="domain" description="Pyruvate:ferredoxin oxidoreductase core" evidence="1">
    <location>
        <begin position="30"/>
        <end position="123"/>
    </location>
</feature>
<dbReference type="EMBL" id="BART01038110">
    <property type="protein sequence ID" value="GAH14238.1"/>
    <property type="molecule type" value="Genomic_DNA"/>
</dbReference>
<comment type="caution">
    <text evidence="2">The sequence shown here is derived from an EMBL/GenBank/DDBJ whole genome shotgun (WGS) entry which is preliminary data.</text>
</comment>
<dbReference type="InterPro" id="IPR009014">
    <property type="entry name" value="Transketo_C/PFOR_II"/>
</dbReference>
<dbReference type="PANTHER" id="PTHR43088">
    <property type="entry name" value="SUBUNIT OF PYRUVATE:FLAVODOXIN OXIDOREDUCTASE-RELATED"/>
    <property type="match status" value="1"/>
</dbReference>
<dbReference type="PANTHER" id="PTHR43088:SF1">
    <property type="entry name" value="SUBUNIT OF PYRUVATE:FLAVODOXIN OXIDOREDUCTASE"/>
    <property type="match status" value="1"/>
</dbReference>
<protein>
    <recommendedName>
        <fullName evidence="1">Pyruvate:ferredoxin oxidoreductase core domain-containing protein</fullName>
    </recommendedName>
</protein>
<dbReference type="AlphaFoldDB" id="X1F085"/>
<evidence type="ECO:0000259" key="1">
    <source>
        <dbReference type="Pfam" id="PF17147"/>
    </source>
</evidence>
<gene>
    <name evidence="2" type="ORF">S01H4_63396</name>
</gene>
<dbReference type="InterPro" id="IPR052368">
    <property type="entry name" value="2-oxoacid_oxidoreductase"/>
</dbReference>
<dbReference type="Pfam" id="PF17147">
    <property type="entry name" value="PFOR_II"/>
    <property type="match status" value="1"/>
</dbReference>
<evidence type="ECO:0000313" key="2">
    <source>
        <dbReference type="EMBL" id="GAH14238.1"/>
    </source>
</evidence>
<sequence>VGRLNEHLSAKIENHLDEIVLTKANFQDGAETLIISFGITSCSANEAVSIARRKGVKVSSLIIHSLWPVPEKQIRDAMDSVKRIVIPELNLGQYRREIERLANEEQDVIGVHRVDGELISPIEILDRGGIL</sequence>
<organism evidence="2">
    <name type="scientific">marine sediment metagenome</name>
    <dbReference type="NCBI Taxonomy" id="412755"/>
    <lineage>
        <taxon>unclassified sequences</taxon>
        <taxon>metagenomes</taxon>
        <taxon>ecological metagenomes</taxon>
    </lineage>
</organism>
<proteinExistence type="predicted"/>
<dbReference type="InterPro" id="IPR033412">
    <property type="entry name" value="PFOR_II"/>
</dbReference>
<name>X1F085_9ZZZZ</name>
<dbReference type="SUPFAM" id="SSF52922">
    <property type="entry name" value="TK C-terminal domain-like"/>
    <property type="match status" value="1"/>
</dbReference>
<dbReference type="Gene3D" id="3.40.50.920">
    <property type="match status" value="1"/>
</dbReference>